<feature type="signal peptide" evidence="1">
    <location>
        <begin position="1"/>
        <end position="18"/>
    </location>
</feature>
<protein>
    <submittedName>
        <fullName evidence="2">Uncharacterized protein</fullName>
    </submittedName>
</protein>
<feature type="chain" id="PRO_5045820228" evidence="1">
    <location>
        <begin position="19"/>
        <end position="150"/>
    </location>
</feature>
<gene>
    <name evidence="2" type="ORF">SR900_07565</name>
</gene>
<reference evidence="2 3" key="1">
    <citation type="submission" date="2023-11" db="EMBL/GenBank/DDBJ databases">
        <title>MicrobeMod: A computational toolkit for identifying prokaryotic methylation and restriction-modification with nanopore sequencing.</title>
        <authorList>
            <person name="Crits-Christoph A."/>
            <person name="Kang S.C."/>
            <person name="Lee H."/>
            <person name="Ostrov N."/>
        </authorList>
    </citation>
    <scope>NUCLEOTIDE SEQUENCE [LARGE SCALE GENOMIC DNA]</scope>
    <source>
        <strain evidence="2 3">DSMZ 16071</strain>
    </source>
</reference>
<accession>A0ABZ0X155</accession>
<evidence type="ECO:0000313" key="3">
    <source>
        <dbReference type="Proteomes" id="UP001324185"/>
    </source>
</evidence>
<evidence type="ECO:0000313" key="2">
    <source>
        <dbReference type="EMBL" id="WQG84322.1"/>
    </source>
</evidence>
<proteinExistence type="predicted"/>
<keyword evidence="1" id="KW-0732">Signal</keyword>
<organism evidence="2 3">
    <name type="scientific">Kangiella aquimarina</name>
    <dbReference type="NCBI Taxonomy" id="261965"/>
    <lineage>
        <taxon>Bacteria</taxon>
        <taxon>Pseudomonadati</taxon>
        <taxon>Pseudomonadota</taxon>
        <taxon>Gammaproteobacteria</taxon>
        <taxon>Kangiellales</taxon>
        <taxon>Kangiellaceae</taxon>
        <taxon>Kangiella</taxon>
    </lineage>
</organism>
<evidence type="ECO:0000256" key="1">
    <source>
        <dbReference type="SAM" id="SignalP"/>
    </source>
</evidence>
<sequence length="150" mass="17356">MKFLCVLIIQLLVTNCFATESQDLKATLFKDQNFLYFSITNESNTLQEVNNRMSWGGGPFNEIDLIIEDENGNKYTDEYKENILAANKQTDAIEIKRNHSIGIQISIEDVKRRYFLKEGLKYNIIATYKNMFRSVPRSELISSNKITISL</sequence>
<name>A0ABZ0X155_9GAMM</name>
<dbReference type="RefSeq" id="WP_018624788.1">
    <property type="nucleotide sequence ID" value="NZ_CP140158.1"/>
</dbReference>
<keyword evidence="3" id="KW-1185">Reference proteome</keyword>
<dbReference type="EMBL" id="CP140158">
    <property type="protein sequence ID" value="WQG84322.1"/>
    <property type="molecule type" value="Genomic_DNA"/>
</dbReference>
<dbReference type="Proteomes" id="UP001324185">
    <property type="component" value="Chromosome"/>
</dbReference>